<feature type="domain" description="Peptidase M66" evidence="9">
    <location>
        <begin position="394"/>
        <end position="659"/>
    </location>
</feature>
<dbReference type="Proteomes" id="UP000182692">
    <property type="component" value="Unassembled WGS sequence"/>
</dbReference>
<evidence type="ECO:0000256" key="6">
    <source>
        <dbReference type="PROSITE-ProRule" id="PRU01031"/>
    </source>
</evidence>
<dbReference type="Gene3D" id="2.60.40.10">
    <property type="entry name" value="Immunoglobulins"/>
    <property type="match status" value="1"/>
</dbReference>
<dbReference type="InterPro" id="IPR022218">
    <property type="entry name" value="TagA_dom"/>
</dbReference>
<dbReference type="GO" id="GO:0004222">
    <property type="term" value="F:metalloendopeptidase activity"/>
    <property type="evidence" value="ECO:0007669"/>
    <property type="project" value="UniProtKB-UniRule"/>
</dbReference>
<dbReference type="InterPro" id="IPR036116">
    <property type="entry name" value="FN3_sf"/>
</dbReference>
<evidence type="ECO:0000256" key="5">
    <source>
        <dbReference type="ARBA" id="ARBA00023049"/>
    </source>
</evidence>
<name>A0A1I5SNE8_9GAMM</name>
<dbReference type="AlphaFoldDB" id="A0A1I5SNE8"/>
<dbReference type="GO" id="GO:0046872">
    <property type="term" value="F:metal ion binding"/>
    <property type="evidence" value="ECO:0007669"/>
    <property type="project" value="UniProtKB-UniRule"/>
</dbReference>
<dbReference type="Pfam" id="PF12561">
    <property type="entry name" value="TagA"/>
    <property type="match status" value="1"/>
</dbReference>
<evidence type="ECO:0000256" key="4">
    <source>
        <dbReference type="ARBA" id="ARBA00022833"/>
    </source>
</evidence>
<evidence type="ECO:0000256" key="2">
    <source>
        <dbReference type="ARBA" id="ARBA00022723"/>
    </source>
</evidence>
<proteinExistence type="predicted"/>
<evidence type="ECO:0000313" key="10">
    <source>
        <dbReference type="EMBL" id="SFP72235.1"/>
    </source>
</evidence>
<reference evidence="10 11" key="1">
    <citation type="submission" date="2016-10" db="EMBL/GenBank/DDBJ databases">
        <authorList>
            <person name="de Groot N.N."/>
        </authorList>
    </citation>
    <scope>NUCLEOTIDE SEQUENCE [LARGE SCALE GENOMIC DNA]</scope>
    <source>
        <strain evidence="10 11">DSM 15893</strain>
    </source>
</reference>
<feature type="chain" id="PRO_5010296987" evidence="7">
    <location>
        <begin position="22"/>
        <end position="1146"/>
    </location>
</feature>
<keyword evidence="1 6" id="KW-0645">Protease</keyword>
<feature type="domain" description="Fibronectin type-III" evidence="8">
    <location>
        <begin position="162"/>
        <end position="249"/>
    </location>
</feature>
<dbReference type="PANTHER" id="PTHR39540">
    <property type="match status" value="1"/>
</dbReference>
<dbReference type="GeneID" id="35870478"/>
<keyword evidence="2 6" id="KW-0479">Metal-binding</keyword>
<feature type="binding site" evidence="6">
    <location>
        <position position="565"/>
    </location>
    <ligand>
        <name>Zn(2+)</name>
        <dbReference type="ChEBI" id="CHEBI:29105"/>
        <note>catalytic</note>
    </ligand>
</feature>
<evidence type="ECO:0000256" key="3">
    <source>
        <dbReference type="ARBA" id="ARBA00022801"/>
    </source>
</evidence>
<accession>A0A1I5SNE8</accession>
<feature type="signal peptide" evidence="7">
    <location>
        <begin position="1"/>
        <end position="21"/>
    </location>
</feature>
<comment type="cofactor">
    <cofactor evidence="6">
        <name>Zn(2+)</name>
        <dbReference type="ChEBI" id="CHEBI:29105"/>
    </cofactor>
    <text evidence="6">Binds 1 zinc ion per subunit.</text>
</comment>
<dbReference type="InterPro" id="IPR051256">
    <property type="entry name" value="Dictomallein"/>
</dbReference>
<keyword evidence="5 6" id="KW-0482">Metalloprotease</keyword>
<dbReference type="RefSeq" id="WP_074927482.1">
    <property type="nucleotide sequence ID" value="NZ_FOWR01000022.1"/>
</dbReference>
<sequence length="1146" mass="126802">MKLTLLSLLIGSALVSLPALAENTTLMSLGEQTRASLENMQQLAQNPANVVEREGRRFLTYQGKEYWLNHDNFPRFPLNDTNGEFSTAFPFVDADWEYVPYNGGFYLMHREWGVMTADDTGCYVEYIPAARGSQHDDGSYIWESDMVLRTVMSDCGGIATPDITELQTASVSDKGAQLAWKATSEDAKYNIAITTHPENASSITFNYKATGSHFYIGDLEPDTEYDVVLKGCNALSCDTEQLTFNTLPARLSYNDSRDAQNHLLGNLRGHVNFAQTHTSVMPNGNDDLRHPNLVMDRAAQLLVTPSQYGIHQLWVDVAVDGVSMGRFPMQPPSALADTDQIKTDRSKVVFSHHAWSFPLSWEWMKPGLSLRFSDNRGREGDLTSDSLVFGGAPEMVIQNIDIGMLVEPRDRYDMIQQMPKLATDYFQKIPVSKLVMADYTPVHLKKVTLPNGKVYTKASEYETPGWHGGDMREYVGKRLFSIGINNANFGVTDTAGGNASWPRPFSHITSHNSRGRYLAKDAETGVVTSKVVQHGGSGGGGIVTLDATRGNEWSHELGHNYGRGHHPQGYSIHDMESGWGWDARYKRFIGNLHWTDTPITMENENSGEIVPPFAGEFRFMREAMGGGEYAKTGLISHYTLEHPIAARVTQDWFNRSNNLDMNSSTGFSQWDQTSQQYVEVDSDFTKPESKGVPVITVLGIYDPAEQNASQIYPLIYSNYGNLFELPAPSYIETQLEGWQSVSHLSESDRLSTEWQTLKIDNAQLPVCQFSYTNANGEQANFVGYEDANDNVCRTAPEMYWAVNGQRENPVSPLMDYQLLSAKGEHLGAVTYTPTAALGEQTLCSLDKSGTSHDGAGFIADGKCQQIDDVKHVNGARWSYAAHQGGIAQYTLQSQKQCELAVEGENGSVQRIALASTRYSSGESNKFHINLPMNNHPKRITLSCSHADGAVSVLDSQETPRNPAVNDLVGPVIIGQEHGYEAFESALPPSWFAHTETFDPADLSKADLNNLATLRLGNDYPHVCRFPMTVSGVEKTLHGYVEDLGNDEFQCTGGDDITVRDADGERPMFSAVNQFEWLSLNNPAGIGERVKAKAGSDANLCSLTSGGEFYGAGFVNEGGQCVQEPEVYWSNGNRWVFSSRHGSYSYQ</sequence>
<dbReference type="InterPro" id="IPR013783">
    <property type="entry name" value="Ig-like_fold"/>
</dbReference>
<feature type="binding site" evidence="6">
    <location>
        <position position="555"/>
    </location>
    <ligand>
        <name>Zn(2+)</name>
        <dbReference type="ChEBI" id="CHEBI:29105"/>
        <note>catalytic</note>
    </ligand>
</feature>
<dbReference type="OrthoDB" id="6229465at2"/>
<keyword evidence="7" id="KW-0732">Signal</keyword>
<gene>
    <name evidence="10" type="ORF">SAMN03084138_02937</name>
</gene>
<dbReference type="InterPro" id="IPR003961">
    <property type="entry name" value="FN3_dom"/>
</dbReference>
<keyword evidence="10" id="KW-0449">Lipoprotein</keyword>
<keyword evidence="4 6" id="KW-0862">Zinc</keyword>
<dbReference type="PROSITE" id="PS51694">
    <property type="entry name" value="PEPTIDASE_M66"/>
    <property type="match status" value="1"/>
</dbReference>
<feature type="active site" evidence="6">
    <location>
        <position position="556"/>
    </location>
</feature>
<dbReference type="STRING" id="1121869.SAMN03084138_02937"/>
<evidence type="ECO:0000313" key="11">
    <source>
        <dbReference type="Proteomes" id="UP000182692"/>
    </source>
</evidence>
<feature type="binding site" evidence="6">
    <location>
        <position position="559"/>
    </location>
    <ligand>
        <name>Zn(2+)</name>
        <dbReference type="ChEBI" id="CHEBI:29105"/>
        <note>catalytic</note>
    </ligand>
</feature>
<keyword evidence="3 6" id="KW-0378">Hydrolase</keyword>
<evidence type="ECO:0000259" key="9">
    <source>
        <dbReference type="PROSITE" id="PS51694"/>
    </source>
</evidence>
<organism evidence="10 11">
    <name type="scientific">Enterovibrio norvegicus DSM 15893</name>
    <dbReference type="NCBI Taxonomy" id="1121869"/>
    <lineage>
        <taxon>Bacteria</taxon>
        <taxon>Pseudomonadati</taxon>
        <taxon>Pseudomonadota</taxon>
        <taxon>Gammaproteobacteria</taxon>
        <taxon>Vibrionales</taxon>
        <taxon>Vibrionaceae</taxon>
        <taxon>Enterovibrio</taxon>
    </lineage>
</organism>
<dbReference type="InterPro" id="IPR019503">
    <property type="entry name" value="Peptidase_M66_dom"/>
</dbReference>
<dbReference type="GO" id="GO:0006508">
    <property type="term" value="P:proteolysis"/>
    <property type="evidence" value="ECO:0007669"/>
    <property type="project" value="UniProtKB-UniRule"/>
</dbReference>
<evidence type="ECO:0000259" key="8">
    <source>
        <dbReference type="PROSITE" id="PS50853"/>
    </source>
</evidence>
<evidence type="ECO:0000256" key="7">
    <source>
        <dbReference type="SAM" id="SignalP"/>
    </source>
</evidence>
<dbReference type="SUPFAM" id="SSF49265">
    <property type="entry name" value="Fibronectin type III"/>
    <property type="match status" value="1"/>
</dbReference>
<protein>
    <submittedName>
        <fullName evidence="10">ToxR activated gene A lipoprotein</fullName>
    </submittedName>
</protein>
<evidence type="ECO:0000256" key="1">
    <source>
        <dbReference type="ARBA" id="ARBA00022670"/>
    </source>
</evidence>
<dbReference type="PROSITE" id="PS50853">
    <property type="entry name" value="FN3"/>
    <property type="match status" value="1"/>
</dbReference>
<dbReference type="EMBL" id="FOWR01000022">
    <property type="protein sequence ID" value="SFP72235.1"/>
    <property type="molecule type" value="Genomic_DNA"/>
</dbReference>
<dbReference type="PANTHER" id="PTHR39540:SF1">
    <property type="entry name" value="DICTOMALLEIN-1-RELATED"/>
    <property type="match status" value="1"/>
</dbReference>
<dbReference type="Pfam" id="PF10462">
    <property type="entry name" value="Peptidase_M66"/>
    <property type="match status" value="1"/>
</dbReference>